<dbReference type="AlphaFoldDB" id="A0A0F5L2Q4"/>
<dbReference type="GO" id="GO:0003677">
    <property type="term" value="F:DNA binding"/>
    <property type="evidence" value="ECO:0007669"/>
    <property type="project" value="InterPro"/>
</dbReference>
<name>A0A0F5L2Q4_9HYPH</name>
<feature type="domain" description="HTH cro/C1-type" evidence="1">
    <location>
        <begin position="14"/>
        <end position="69"/>
    </location>
</feature>
<organism evidence="2 3">
    <name type="scientific">Devosia soli</name>
    <dbReference type="NCBI Taxonomy" id="361041"/>
    <lineage>
        <taxon>Bacteria</taxon>
        <taxon>Pseudomonadati</taxon>
        <taxon>Pseudomonadota</taxon>
        <taxon>Alphaproteobacteria</taxon>
        <taxon>Hyphomicrobiales</taxon>
        <taxon>Devosiaceae</taxon>
        <taxon>Devosia</taxon>
    </lineage>
</organism>
<dbReference type="Gene3D" id="1.10.260.40">
    <property type="entry name" value="lambda repressor-like DNA-binding domains"/>
    <property type="match status" value="1"/>
</dbReference>
<dbReference type="Pfam" id="PF01381">
    <property type="entry name" value="HTH_3"/>
    <property type="match status" value="1"/>
</dbReference>
<reference evidence="2 3" key="1">
    <citation type="submission" date="2015-03" db="EMBL/GenBank/DDBJ databases">
        <authorList>
            <person name="Hassan Y.I."/>
            <person name="Lepp D."/>
            <person name="Zhou T."/>
        </authorList>
    </citation>
    <scope>NUCLEOTIDE SEQUENCE [LARGE SCALE GENOMIC DNA]</scope>
    <source>
        <strain evidence="2 3">GH2-10</strain>
    </source>
</reference>
<dbReference type="SUPFAM" id="SSF47413">
    <property type="entry name" value="lambda repressor-like DNA-binding domains"/>
    <property type="match status" value="1"/>
</dbReference>
<dbReference type="InterPro" id="IPR001387">
    <property type="entry name" value="Cro/C1-type_HTH"/>
</dbReference>
<sequence length="76" mass="9049">MKHPETPRLLARNVWRYREQRRMTARALAEFLDWPLVEIDKIENGDKFDLSLDELERLSLALHVDPADLLRRNSAH</sequence>
<dbReference type="RefSeq" id="WP_046870478.1">
    <property type="nucleotide sequence ID" value="NZ_LAJG01000042.1"/>
</dbReference>
<evidence type="ECO:0000313" key="3">
    <source>
        <dbReference type="Proteomes" id="UP000033514"/>
    </source>
</evidence>
<evidence type="ECO:0000259" key="1">
    <source>
        <dbReference type="PROSITE" id="PS50943"/>
    </source>
</evidence>
<gene>
    <name evidence="2" type="ORF">VW35_17005</name>
</gene>
<accession>A0A0F5L2Q4</accession>
<dbReference type="CDD" id="cd00093">
    <property type="entry name" value="HTH_XRE"/>
    <property type="match status" value="1"/>
</dbReference>
<protein>
    <recommendedName>
        <fullName evidence="1">HTH cro/C1-type domain-containing protein</fullName>
    </recommendedName>
</protein>
<dbReference type="EMBL" id="LAJG01000042">
    <property type="protein sequence ID" value="KKB76495.1"/>
    <property type="molecule type" value="Genomic_DNA"/>
</dbReference>
<dbReference type="SMART" id="SM00530">
    <property type="entry name" value="HTH_XRE"/>
    <property type="match status" value="1"/>
</dbReference>
<dbReference type="PROSITE" id="PS50943">
    <property type="entry name" value="HTH_CROC1"/>
    <property type="match status" value="1"/>
</dbReference>
<comment type="caution">
    <text evidence="2">The sequence shown here is derived from an EMBL/GenBank/DDBJ whole genome shotgun (WGS) entry which is preliminary data.</text>
</comment>
<dbReference type="InterPro" id="IPR010982">
    <property type="entry name" value="Lambda_DNA-bd_dom_sf"/>
</dbReference>
<proteinExistence type="predicted"/>
<keyword evidence="3" id="KW-1185">Reference proteome</keyword>
<dbReference type="Proteomes" id="UP000033514">
    <property type="component" value="Unassembled WGS sequence"/>
</dbReference>
<evidence type="ECO:0000313" key="2">
    <source>
        <dbReference type="EMBL" id="KKB76495.1"/>
    </source>
</evidence>